<dbReference type="GO" id="GO:0045505">
    <property type="term" value="F:dynein intermediate chain binding"/>
    <property type="evidence" value="ECO:0007669"/>
    <property type="project" value="InterPro"/>
</dbReference>
<dbReference type="Proteomes" id="UP000002729">
    <property type="component" value="Unassembled WGS sequence"/>
</dbReference>
<evidence type="ECO:0000259" key="14">
    <source>
        <dbReference type="Pfam" id="PF12777"/>
    </source>
</evidence>
<keyword evidence="5" id="KW-0067">ATP-binding</keyword>
<dbReference type="Gene3D" id="1.20.920.20">
    <property type="match status" value="1"/>
</dbReference>
<dbReference type="RefSeq" id="XP_009041641.1">
    <property type="nucleotide sequence ID" value="XM_009043393.1"/>
</dbReference>
<name>F0YMK2_AURAN</name>
<dbReference type="InterPro" id="IPR035699">
    <property type="entry name" value="AAA_6"/>
</dbReference>
<evidence type="ECO:0000256" key="6">
    <source>
        <dbReference type="ARBA" id="ARBA00023017"/>
    </source>
</evidence>
<feature type="domain" description="Dynein heavy chain AAA 5 extension" evidence="17">
    <location>
        <begin position="806"/>
        <end position="947"/>
    </location>
</feature>
<evidence type="ECO:0000259" key="18">
    <source>
        <dbReference type="Pfam" id="PF18198"/>
    </source>
</evidence>
<feature type="domain" description="Dynein heavy chain coiled coil stalk" evidence="14">
    <location>
        <begin position="1698"/>
        <end position="1930"/>
    </location>
</feature>
<dbReference type="PANTHER" id="PTHR45703:SF1">
    <property type="entry name" value="DYNEINS HEAVY CHAIN"/>
    <property type="match status" value="1"/>
</dbReference>
<dbReference type="KEGG" id="aaf:AURANDRAFT_33733"/>
<dbReference type="Pfam" id="PF12780">
    <property type="entry name" value="AAA_8"/>
    <property type="match status" value="1"/>
</dbReference>
<evidence type="ECO:0000256" key="5">
    <source>
        <dbReference type="ARBA" id="ARBA00022840"/>
    </source>
</evidence>
<evidence type="ECO:0000259" key="17">
    <source>
        <dbReference type="Pfam" id="PF17852"/>
    </source>
</evidence>
<dbReference type="InterPro" id="IPR041658">
    <property type="entry name" value="AAA_lid_11"/>
</dbReference>
<dbReference type="Gene3D" id="1.20.58.1120">
    <property type="match status" value="1"/>
</dbReference>
<dbReference type="InterPro" id="IPR027417">
    <property type="entry name" value="P-loop_NTPase"/>
</dbReference>
<keyword evidence="9" id="KW-0206">Cytoskeleton</keyword>
<reference evidence="20 21" key="1">
    <citation type="journal article" date="2011" name="Proc. Natl. Acad. Sci. U.S.A.">
        <title>Niche of harmful alga Aureococcus anophagefferens revealed through ecogenomics.</title>
        <authorList>
            <person name="Gobler C.J."/>
            <person name="Berry D.L."/>
            <person name="Dyhrman S.T."/>
            <person name="Wilhelm S.W."/>
            <person name="Salamov A."/>
            <person name="Lobanov A.V."/>
            <person name="Zhang Y."/>
            <person name="Collier J.L."/>
            <person name="Wurch L.L."/>
            <person name="Kustka A.B."/>
            <person name="Dill B.D."/>
            <person name="Shah M."/>
            <person name="VerBerkmoes N.C."/>
            <person name="Kuo A."/>
            <person name="Terry A."/>
            <person name="Pangilinan J."/>
            <person name="Lindquist E.A."/>
            <person name="Lucas S."/>
            <person name="Paulsen I.T."/>
            <person name="Hattenrath-Lehmann T.K."/>
            <person name="Talmage S.C."/>
            <person name="Walker E.A."/>
            <person name="Koch F."/>
            <person name="Burson A.M."/>
            <person name="Marcoval M.A."/>
            <person name="Tang Y.Z."/>
            <person name="Lecleir G.R."/>
            <person name="Coyne K.J."/>
            <person name="Berg G.M."/>
            <person name="Bertrand E.M."/>
            <person name="Saito M.A."/>
            <person name="Gladyshev V.N."/>
            <person name="Grigoriev I.V."/>
        </authorList>
    </citation>
    <scope>NUCLEOTIDE SEQUENCE [LARGE SCALE GENOMIC DNA]</scope>
    <source>
        <strain evidence="21">CCMP 1984</strain>
    </source>
</reference>
<dbReference type="InterPro" id="IPR013602">
    <property type="entry name" value="Dynein_heavy_linker"/>
</dbReference>
<evidence type="ECO:0000259" key="16">
    <source>
        <dbReference type="Pfam" id="PF12781"/>
    </source>
</evidence>
<dbReference type="Pfam" id="PF12781">
    <property type="entry name" value="AAA_9"/>
    <property type="match status" value="1"/>
</dbReference>
<dbReference type="InterPro" id="IPR043160">
    <property type="entry name" value="Dynein_C_barrel"/>
</dbReference>
<evidence type="ECO:0000313" key="20">
    <source>
        <dbReference type="EMBL" id="EGB03639.1"/>
    </source>
</evidence>
<evidence type="ECO:0000259" key="11">
    <source>
        <dbReference type="Pfam" id="PF03028"/>
    </source>
</evidence>
<keyword evidence="21" id="KW-1185">Reference proteome</keyword>
<evidence type="ECO:0000256" key="4">
    <source>
        <dbReference type="ARBA" id="ARBA00022741"/>
    </source>
</evidence>
<dbReference type="InterPro" id="IPR043157">
    <property type="entry name" value="Dynein_AAA1S"/>
</dbReference>
<dbReference type="GO" id="GO:0030286">
    <property type="term" value="C:dynein complex"/>
    <property type="evidence" value="ECO:0007669"/>
    <property type="project" value="UniProtKB-KW"/>
</dbReference>
<dbReference type="Gene3D" id="1.10.472.130">
    <property type="match status" value="1"/>
</dbReference>
<feature type="domain" description="Dynein heavy chain hydrolytic ATP-binding dynein motor region" evidence="13">
    <location>
        <begin position="298"/>
        <end position="640"/>
    </location>
</feature>
<dbReference type="InterPro" id="IPR042228">
    <property type="entry name" value="Dynein_linker_3"/>
</dbReference>
<evidence type="ECO:0000259" key="19">
    <source>
        <dbReference type="Pfam" id="PF18199"/>
    </source>
</evidence>
<dbReference type="InterPro" id="IPR042219">
    <property type="entry name" value="AAA_lid_11_sf"/>
</dbReference>
<dbReference type="Pfam" id="PF18198">
    <property type="entry name" value="AAA_lid_11"/>
    <property type="match status" value="1"/>
</dbReference>
<keyword evidence="6" id="KW-0243">Dynein</keyword>
<dbReference type="Pfam" id="PF12775">
    <property type="entry name" value="AAA_7"/>
    <property type="match status" value="1"/>
</dbReference>
<dbReference type="EMBL" id="GL833165">
    <property type="protein sequence ID" value="EGB03639.1"/>
    <property type="molecule type" value="Genomic_DNA"/>
</dbReference>
<dbReference type="InterPro" id="IPR026983">
    <property type="entry name" value="DHC"/>
</dbReference>
<dbReference type="SUPFAM" id="SSF52540">
    <property type="entry name" value="P-loop containing nucleoside triphosphate hydrolases"/>
    <property type="match status" value="2"/>
</dbReference>
<evidence type="ECO:0000259" key="13">
    <source>
        <dbReference type="Pfam" id="PF12774"/>
    </source>
</evidence>
<dbReference type="InterPro" id="IPR035706">
    <property type="entry name" value="AAA_9"/>
</dbReference>
<sequence>MDQVWRSAIFFILEHPAVLSLSEHPAMLKSLIEANTKLELVRKGLAGYLDAKRNAFPRFNFISDAELLEILANTTDPTNVQPYLLKCFSGVAGLVFSRNSDDENEALVSSGSERLEFAYLALNIKPIRPSMNRCDVECWLGEVEEVSRRSLALAIEGSTREFFNTTSHALALRVLRAHEWQEQMLLVVHRVAWARSVEDALRRAAVAAAEETISAVQTTDINDEGGTTSRVRASLGVLIVLDIHQRDVTCALVDSGASDVADFQWLVQLRYYLRSNEGAHTSMPSKIETHCVHQCLPYAYEYLGGGGRNKLAITPVTSRCFRAFFCALRTHAGCTFRCITGAGASATLVGFTRALATHTVTLNCVPTLGCATVAMLLRGAATSGAWICLEGFSRLPLEVISVTMAKVKENFILAQREASNMSPFQTDGALLGAMTRTFVIECDAGKVNAKFTSEIRELFRPVSLSIPDPVNIAEILLCAHGLQRMQAHSLAKHISQTLGLCTKLLSGREPYYQFGLGMMSIVVATVASTIRTQGCFAEGAEAKPALTDAILMRALADTMESEIALRDSELFKRILGSIFVELPALERDLSEEFVTTFREACKARKQLPLDGFCTNVMRLHDSINSWPGAALIGRSFSGKTSTWKNLITTIGLLKPQTNVAVASLVAYPGALTLGELYGTFHPESREWTDGILSGCFREVSQRSVCDVPRKRQFLVLDGAVDASWTEQLHGALDDSATLCLTNGEFIHRSQILSIIFESESLHAAAPAMVSRISVVNLADSYMKWRVLYDSWICSRDAQGVEECRLLEALAEWLVEPALAFVHHELHGYVEPLSDESLVQSLLRLLDGLLHIYVKERRQRRQHIECAFLWALLWSVGASGPETAQTQFGVFLRDIISDSRVIRTRYMTVHESLTRRGWCLPLPSKGSAHDYEYRPRDNETGAWRMWTDALQAGGQYSAPEISGTTVISELLVPTIQTVQSGLLLDLMMRAGGYPALFCGPPGSGKTVHARAALARLPRKKHRTAYLKLHATTSARSFSHALLGRLVKRRKGVFGPPINQKAVVFVDDINLPDVRGPGKTQMPLELLRGLIENGSWFETPDAKATSSDTSIWASTNGRAAASASVRLLRHFTIIHTSDPSDTTLTRVYTVLVESHFASQSFASDIVAAAAALVAATIWTLREVVSELRPAPNRQLCTFDTRDSARCIQGVLRCRADDDFDKSGLAKLWVHEVLRTFSDRLLVFEDQEWMVTHIQTALLRSFKLDIDTLMTDLNEALQKGRPSLRSANASIGSRELQQLIFTDFHNPLERGVYLEARDTIQLYDALDRAQDEFCNKDDLVRGNKRIVVFPLVAAHISRLVRAFGSSGGGHALLGGATGTGRRAVARLAAHVSGCTLLEPRPYAQFDSLASWRNELKLALRRSGIGDVPVCLLIADTHVLSLEEILVDICDVMATGQTPGLFLVDERAEIAEEMRSRMRRQRGAKNAETMSSDDLFSSFLERVRIRLHIALVLSLEKENITKVKLITMLRRFPALVSNFMCVDHYASWQDNALSAVAESLLGSARFVVGTGLEIEALCCQIHASIKSGHDHRTYASTSTFLELLECFRDNVSRAQATIGNARACYGRALDVAHHAQKAIATIGDGIAAARAALDATNFEAVVFDSELSHKKSISGVESKYAEVEADAEALVHEEAAARVLAEEFEREIAQAQPAFDEAYAALEALSVADLSELRALPRPPIGAKPILEAVCILLGEKPVKVADPADPTRRVLDFWGAAQQRVLIGEPPQLVSRLRGVDHDKISSKAISKLKDTYIGPGATHEASFVEPDMLDGFIGATVSSALCRWVRAASSYEQTSRTAQPKRDAAARAQSELEKSLEALERKRNEVNGVEAELADIAAGRDATRERCDELQETILINSRRLERAKSLLDALVSGGELERWETLACEADTRALSLVLASMLNEPRLSEWRDTLSPLPWCLTDTIAVDLESVVESALFAKHARRWPLLFDPHGVALKWVCSAENYLTVVRGSGEHSRVHRAVETAAPLGTSVLIKDVREEDLLNPAIMVEMIPRCLQLNTATYTETEKTGDGSGHVRRNLSIGPPNLSNVFDCQEGFRFYMTTQWLKRPLPEVIWDGREQLVLIDFAHSPSALQMEMLRVIVSQEQASLYKEGTNIVQQNKRCKERVSEVEKEVLSALTVQRGDGTSVLDDGQAIEKSRILMEEVRGLREQELDLSSNKRDLYCSHEHYIPVACAAQVFFSAISDLIHVEAVYAFSLTWFVESILLSTLRGCSIGHAAIQADTDQNLSNRLDHVRIKLAHTLFSRVSSALLTKDRLLFALLLAVRPHLAQGHIGDAEWHFLLTGATSVSWKQHANPAKTWLPDEQWNEMCSLATLPTFAGLIEEFEAQIKMWKRIYDASEPHEQPLPRHWDADLRGVNRLCILRCLRPDQIANAVRRFVRNELGNNFLNAPPASIDSIISESKPAVPIMVTTTRENTAAAANMVIATGKHMDRFIAQILVVPGCRSSGDATLAQARSRGTWVLVRNPQLCPEFSLRLEEVCLGWASVDTNTKFRLWFVVDIENVLSTNVLRLATKFAYEPLCGVRAVVLDLYMSALASTPDFLTRCTRGNEFRRLFFALCICHAILRERIMYGSLGWNASYNFQTSDLLMSSEQLIHLLDNHEDSQNAAPFAAIELCIREYIYGGHITDVIDHRLLGLVLSRFCCSDVLRPGHALSPSGEFRMPLQDGNQASWLRTVEGLPEVAPLEFLGLHESATAGRNNKETASLLSAVFLTQGANNSKSIEFDNFKAVETRVDELLCLLPSHELGHGEVKRGYLGGNIGFTDSSLAHEAGKYNVLTGAVQRSLFSISSALSGKKNLGPSLEKMISQIAGDEVPTDWCRFSYLSNSRLTAYIHDLVLRYNFFASWLLQQAPPIYWLSAFFSPVGFLSAMQLDYAAHSSQNIMNIYLRCSLLSVSEENFRLADPLAHGVHVKGIFIHSGRWDLRRKGLVDCLPKSQFTAAPLIWFEPTITSTDRKPDGPFACPLYRTASRSGQISSDGQSNNFVMCIDVPSPLPASHWIERGTAMLLQVE</sequence>
<dbReference type="GeneID" id="20221335"/>
<dbReference type="Gene3D" id="1.10.8.720">
    <property type="entry name" value="Region D6 of dynein motor"/>
    <property type="match status" value="1"/>
</dbReference>
<dbReference type="Gene3D" id="3.10.490.20">
    <property type="match status" value="1"/>
</dbReference>
<evidence type="ECO:0000256" key="2">
    <source>
        <dbReference type="ARBA" id="ARBA00022490"/>
    </source>
</evidence>
<keyword evidence="7 10" id="KW-0175">Coiled coil</keyword>
<dbReference type="Pfam" id="PF12774">
    <property type="entry name" value="AAA_6"/>
    <property type="match status" value="1"/>
</dbReference>
<proteinExistence type="predicted"/>
<feature type="domain" description="Dynein heavy chain AAA lid" evidence="18">
    <location>
        <begin position="2628"/>
        <end position="2771"/>
    </location>
</feature>
<dbReference type="OrthoDB" id="10251809at2759"/>
<evidence type="ECO:0000256" key="1">
    <source>
        <dbReference type="ARBA" id="ARBA00004245"/>
    </source>
</evidence>
<dbReference type="Gene3D" id="1.20.920.30">
    <property type="match status" value="1"/>
</dbReference>
<dbReference type="InParanoid" id="F0YMK2"/>
<keyword evidence="8" id="KW-0505">Motor protein</keyword>
<feature type="domain" description="Dynein heavy chain linker" evidence="12">
    <location>
        <begin position="2"/>
        <end position="155"/>
    </location>
</feature>
<dbReference type="GO" id="GO:0008569">
    <property type="term" value="F:minus-end-directed microtubule motor activity"/>
    <property type="evidence" value="ECO:0007669"/>
    <property type="project" value="InterPro"/>
</dbReference>
<dbReference type="InterPro" id="IPR024743">
    <property type="entry name" value="Dynein_HC_stalk"/>
</dbReference>
<accession>F0YMK2</accession>
<dbReference type="Pfam" id="PF03028">
    <property type="entry name" value="Dynein_heavy"/>
    <property type="match status" value="1"/>
</dbReference>
<evidence type="ECO:0000256" key="10">
    <source>
        <dbReference type="SAM" id="Coils"/>
    </source>
</evidence>
<comment type="subcellular location">
    <subcellularLocation>
        <location evidence="1">Cytoplasm</location>
        <location evidence="1">Cytoskeleton</location>
    </subcellularLocation>
</comment>
<dbReference type="InterPro" id="IPR041466">
    <property type="entry name" value="Dynein_AAA5_ext"/>
</dbReference>
<dbReference type="GO" id="GO:0005524">
    <property type="term" value="F:ATP binding"/>
    <property type="evidence" value="ECO:0007669"/>
    <property type="project" value="UniProtKB-KW"/>
</dbReference>
<keyword evidence="2" id="KW-0963">Cytoplasm</keyword>
<evidence type="ECO:0000256" key="7">
    <source>
        <dbReference type="ARBA" id="ARBA00023054"/>
    </source>
</evidence>
<gene>
    <name evidence="20" type="ORF">AURANDRAFT_33733</name>
</gene>
<dbReference type="Pfam" id="PF18199">
    <property type="entry name" value="Dynein_C"/>
    <property type="match status" value="1"/>
</dbReference>
<dbReference type="CDD" id="cd00009">
    <property type="entry name" value="AAA"/>
    <property type="match status" value="1"/>
</dbReference>
<feature type="domain" description="Dynein heavy chain AAA module D4" evidence="15">
    <location>
        <begin position="1343"/>
        <end position="1604"/>
    </location>
</feature>
<dbReference type="InterPro" id="IPR041228">
    <property type="entry name" value="Dynein_C"/>
</dbReference>
<dbReference type="Gene3D" id="1.10.8.710">
    <property type="match status" value="1"/>
</dbReference>
<keyword evidence="3" id="KW-0493">Microtubule</keyword>
<dbReference type="Pfam" id="PF08393">
    <property type="entry name" value="DHC_N2"/>
    <property type="match status" value="1"/>
</dbReference>
<feature type="coiled-coil region" evidence="10">
    <location>
        <begin position="1860"/>
        <end position="1890"/>
    </location>
</feature>
<dbReference type="PANTHER" id="PTHR45703">
    <property type="entry name" value="DYNEIN HEAVY CHAIN"/>
    <property type="match status" value="1"/>
</dbReference>
<dbReference type="GO" id="GO:0007018">
    <property type="term" value="P:microtubule-based movement"/>
    <property type="evidence" value="ECO:0007669"/>
    <property type="project" value="InterPro"/>
</dbReference>
<evidence type="ECO:0000313" key="21">
    <source>
        <dbReference type="Proteomes" id="UP000002729"/>
    </source>
</evidence>
<dbReference type="Gene3D" id="3.20.180.20">
    <property type="entry name" value="Dynein heavy chain, N-terminal domain 2"/>
    <property type="match status" value="1"/>
</dbReference>
<feature type="domain" description="Dynein heavy chain ATP-binding dynein motor region" evidence="16">
    <location>
        <begin position="1988"/>
        <end position="2212"/>
    </location>
</feature>
<dbReference type="FunFam" id="3.10.490.20:FF:000009">
    <property type="entry name" value="Dynein heavy chain 4"/>
    <property type="match status" value="1"/>
</dbReference>
<evidence type="ECO:0000259" key="15">
    <source>
        <dbReference type="Pfam" id="PF12780"/>
    </source>
</evidence>
<dbReference type="Gene3D" id="3.40.50.300">
    <property type="entry name" value="P-loop containing nucleotide triphosphate hydrolases"/>
    <property type="match status" value="5"/>
</dbReference>
<dbReference type="eggNOG" id="KOG3595">
    <property type="taxonomic scope" value="Eukaryota"/>
</dbReference>
<dbReference type="GO" id="GO:0051959">
    <property type="term" value="F:dynein light intermediate chain binding"/>
    <property type="evidence" value="ECO:0007669"/>
    <property type="project" value="InterPro"/>
</dbReference>
<keyword evidence="4" id="KW-0547">Nucleotide-binding</keyword>
<dbReference type="Pfam" id="PF17852">
    <property type="entry name" value="Dynein_AAA_lid"/>
    <property type="match status" value="1"/>
</dbReference>
<dbReference type="Pfam" id="PF12777">
    <property type="entry name" value="MT"/>
    <property type="match status" value="1"/>
</dbReference>
<evidence type="ECO:0008006" key="22">
    <source>
        <dbReference type="Google" id="ProtNLM"/>
    </source>
</evidence>
<dbReference type="InterPro" id="IPR024317">
    <property type="entry name" value="Dynein_heavy_chain_D4_dom"/>
</dbReference>
<evidence type="ECO:0000256" key="9">
    <source>
        <dbReference type="ARBA" id="ARBA00023212"/>
    </source>
</evidence>
<organism evidence="21">
    <name type="scientific">Aureococcus anophagefferens</name>
    <name type="common">Harmful bloom alga</name>
    <dbReference type="NCBI Taxonomy" id="44056"/>
    <lineage>
        <taxon>Eukaryota</taxon>
        <taxon>Sar</taxon>
        <taxon>Stramenopiles</taxon>
        <taxon>Ochrophyta</taxon>
        <taxon>Pelagophyceae</taxon>
        <taxon>Pelagomonadales</taxon>
        <taxon>Pelagomonadaceae</taxon>
        <taxon>Aureococcus</taxon>
    </lineage>
</organism>
<feature type="domain" description="Dynein heavy chain region D6 P-loop" evidence="11">
    <location>
        <begin position="2481"/>
        <end position="2592"/>
    </location>
</feature>
<dbReference type="Gene3D" id="1.10.8.1220">
    <property type="match status" value="1"/>
</dbReference>
<feature type="domain" description="Dynein heavy chain C-terminal" evidence="19">
    <location>
        <begin position="2778"/>
        <end position="3084"/>
    </location>
</feature>
<evidence type="ECO:0000259" key="12">
    <source>
        <dbReference type="Pfam" id="PF08393"/>
    </source>
</evidence>
<dbReference type="Gene3D" id="1.20.1270.280">
    <property type="match status" value="1"/>
</dbReference>
<protein>
    <recommendedName>
        <fullName evidence="22">AAA+ ATPase domain-containing protein</fullName>
    </recommendedName>
</protein>
<evidence type="ECO:0000256" key="8">
    <source>
        <dbReference type="ARBA" id="ARBA00023175"/>
    </source>
</evidence>
<evidence type="ECO:0000256" key="3">
    <source>
        <dbReference type="ARBA" id="ARBA00022701"/>
    </source>
</evidence>
<dbReference type="GO" id="GO:0005874">
    <property type="term" value="C:microtubule"/>
    <property type="evidence" value="ECO:0007669"/>
    <property type="project" value="UniProtKB-KW"/>
</dbReference>
<dbReference type="InterPro" id="IPR004273">
    <property type="entry name" value="Dynein_heavy_D6_P-loop"/>
</dbReference>